<dbReference type="AlphaFoldDB" id="F2U9Q1"/>
<dbReference type="Proteomes" id="UP000007799">
    <property type="component" value="Unassembled WGS sequence"/>
</dbReference>
<dbReference type="EMBL" id="GL832965">
    <property type="protein sequence ID" value="EGD73078.1"/>
    <property type="molecule type" value="Genomic_DNA"/>
</dbReference>
<evidence type="ECO:0000313" key="2">
    <source>
        <dbReference type="EMBL" id="EGD73078.1"/>
    </source>
</evidence>
<gene>
    <name evidence="2" type="ORF">PTSG_04793</name>
</gene>
<proteinExistence type="predicted"/>
<dbReference type="InParanoid" id="F2U9Q1"/>
<keyword evidence="3" id="KW-1185">Reference proteome</keyword>
<protein>
    <submittedName>
        <fullName evidence="2">Uncharacterized protein</fullName>
    </submittedName>
</protein>
<organism evidence="3">
    <name type="scientific">Salpingoeca rosetta (strain ATCC 50818 / BSB-021)</name>
    <dbReference type="NCBI Taxonomy" id="946362"/>
    <lineage>
        <taxon>Eukaryota</taxon>
        <taxon>Choanoflagellata</taxon>
        <taxon>Craspedida</taxon>
        <taxon>Salpingoecidae</taxon>
        <taxon>Salpingoeca</taxon>
    </lineage>
</organism>
<dbReference type="RefSeq" id="XP_004994109.1">
    <property type="nucleotide sequence ID" value="XM_004994052.1"/>
</dbReference>
<name>F2U9Q1_SALR5</name>
<evidence type="ECO:0000313" key="3">
    <source>
        <dbReference type="Proteomes" id="UP000007799"/>
    </source>
</evidence>
<evidence type="ECO:0000256" key="1">
    <source>
        <dbReference type="SAM" id="MobiDB-lite"/>
    </source>
</evidence>
<reference evidence="2" key="1">
    <citation type="submission" date="2009-08" db="EMBL/GenBank/DDBJ databases">
        <title>Annotation of Salpingoeca rosetta.</title>
        <authorList>
            <consortium name="The Broad Institute Genome Sequencing Platform"/>
            <person name="Russ C."/>
            <person name="Cuomo C."/>
            <person name="Burger G."/>
            <person name="Gray M.W."/>
            <person name="Holland P.W.H."/>
            <person name="King N."/>
            <person name="Lang F.B.F."/>
            <person name="Roger A.J."/>
            <person name="Ruiz-Trillo I."/>
            <person name="Young S.K."/>
            <person name="Zeng Q."/>
            <person name="Gargeya S."/>
            <person name="Alvarado L."/>
            <person name="Berlin A."/>
            <person name="Chapman S.B."/>
            <person name="Chen Z."/>
            <person name="Freedman E."/>
            <person name="Gellesch M."/>
            <person name="Goldberg J."/>
            <person name="Griggs A."/>
            <person name="Gujja S."/>
            <person name="Heilman E."/>
            <person name="Heiman D."/>
            <person name="Howarth C."/>
            <person name="Mehta T."/>
            <person name="Neiman D."/>
            <person name="Pearson M."/>
            <person name="Roberts A."/>
            <person name="Saif S."/>
            <person name="Shea T."/>
            <person name="Shenoy N."/>
            <person name="Sisk P."/>
            <person name="Stolte C."/>
            <person name="Sykes S."/>
            <person name="White J."/>
            <person name="Yandava C."/>
            <person name="Haas B."/>
            <person name="Nusbaum C."/>
            <person name="Birren B."/>
        </authorList>
    </citation>
    <scope>NUCLEOTIDE SEQUENCE [LARGE SCALE GENOMIC DNA]</scope>
    <source>
        <strain evidence="2">ATCC 50818</strain>
    </source>
</reference>
<sequence>MQTPTADTIMSTPAAVNVGYNGKERVNARTEGVSNPSIQDDGRVRLFSEAETRGDTGSRKTNVHGDKHSHSSHHRNVARVLFITKSGRTLRSGPPHPLSHGVGRQGRAVVWARQFHVPNKLRTRPTAGVSATNWRWTPPPARSAHIVDMGYPGARKHHNHLTDGIQHVVRARRPVPAAATTATHPLSHGVGRQGRAVVWAWQFHMPNKLRTRPTAGVSATNWRWTPPPARSAHIVDMGYPGVRKHHNHLTDGIQHVVRARRPVPAAAAGRKVHHVIGITSEQSEV</sequence>
<dbReference type="KEGG" id="sre:PTSG_04793"/>
<feature type="compositionally biased region" description="Basic and acidic residues" evidence="1">
    <location>
        <begin position="50"/>
        <end position="69"/>
    </location>
</feature>
<feature type="region of interest" description="Disordered" evidence="1">
    <location>
        <begin position="50"/>
        <end position="74"/>
    </location>
</feature>
<accession>F2U9Q1</accession>
<dbReference type="GeneID" id="16074687"/>